<dbReference type="SFLD" id="SFLDG01212">
    <property type="entry name" value="Phytoene_synthase_like"/>
    <property type="match status" value="1"/>
</dbReference>
<dbReference type="InterPro" id="IPR008949">
    <property type="entry name" value="Isoprenoid_synthase_dom_sf"/>
</dbReference>
<evidence type="ECO:0000256" key="1">
    <source>
        <dbReference type="ARBA" id="ARBA00022679"/>
    </source>
</evidence>
<dbReference type="GO" id="GO:0004311">
    <property type="term" value="F:geranylgeranyl diphosphate synthase activity"/>
    <property type="evidence" value="ECO:0007669"/>
    <property type="project" value="InterPro"/>
</dbReference>
<dbReference type="PANTHER" id="PTHR31480">
    <property type="entry name" value="BIFUNCTIONAL LYCOPENE CYCLASE/PHYTOENE SYNTHASE"/>
    <property type="match status" value="1"/>
</dbReference>
<dbReference type="GO" id="GO:0051996">
    <property type="term" value="F:squalene synthase [NAD(P)H] activity"/>
    <property type="evidence" value="ECO:0007669"/>
    <property type="project" value="InterPro"/>
</dbReference>
<dbReference type="AlphaFoldDB" id="A0A3B0T0K7"/>
<dbReference type="SFLD" id="SFLDS00005">
    <property type="entry name" value="Isoprenoid_Synthase_Type_I"/>
    <property type="match status" value="1"/>
</dbReference>
<dbReference type="GO" id="GO:0046905">
    <property type="term" value="F:15-cis-phytoene synthase activity"/>
    <property type="evidence" value="ECO:0007669"/>
    <property type="project" value="UniProtKB-EC"/>
</dbReference>
<dbReference type="PROSITE" id="PS01045">
    <property type="entry name" value="SQUALEN_PHYTOEN_SYN_2"/>
    <property type="match status" value="1"/>
</dbReference>
<dbReference type="InterPro" id="IPR044843">
    <property type="entry name" value="Trans_IPPS_bact-type"/>
</dbReference>
<evidence type="ECO:0000313" key="2">
    <source>
        <dbReference type="EMBL" id="VAW07992.1"/>
    </source>
</evidence>
<proteinExistence type="predicted"/>
<dbReference type="CDD" id="cd00683">
    <property type="entry name" value="Trans_IPPS_HH"/>
    <property type="match status" value="1"/>
</dbReference>
<organism evidence="2">
    <name type="scientific">hydrothermal vent metagenome</name>
    <dbReference type="NCBI Taxonomy" id="652676"/>
    <lineage>
        <taxon>unclassified sequences</taxon>
        <taxon>metagenomes</taxon>
        <taxon>ecological metagenomes</taxon>
    </lineage>
</organism>
<dbReference type="Gene3D" id="1.10.600.10">
    <property type="entry name" value="Farnesyl Diphosphate Synthase"/>
    <property type="match status" value="1"/>
</dbReference>
<dbReference type="EC" id="2.5.1.32" evidence="2"/>
<gene>
    <name evidence="2" type="ORF">MNBD_ALPHA05-2276</name>
</gene>
<sequence length="298" mass="32673">MSVAAPAISLAEARRHAQATVAKSGTSFGAGMRILSRRRREAMYAIYAFCREVDDIADEPGTLQEKQSGLGAWRMEIERVYRGAPTTPTGVALLEHIQEYDLPKEEFTLVIEGMEMDAAGPIIAPTMDGLFAYTRRAAGAVGMLSMPVFGAPRSQAAEDFALSLGDALQLTNILRDVEEDAAEGRLYLPAELLKKYDCPLSPDAIGAAPGLPQVREDLAATAREKFAATRAALVHLDWRRLRPALLMMGVYEHYLNIMTARGWGNGQPKPEISKFQKILIAARWFVAPRLKAPKSWSA</sequence>
<reference evidence="2" key="1">
    <citation type="submission" date="2018-06" db="EMBL/GenBank/DDBJ databases">
        <authorList>
            <person name="Zhirakovskaya E."/>
        </authorList>
    </citation>
    <scope>NUCLEOTIDE SEQUENCE</scope>
</reference>
<dbReference type="Pfam" id="PF00494">
    <property type="entry name" value="SQS_PSY"/>
    <property type="match status" value="1"/>
</dbReference>
<keyword evidence="1 2" id="KW-0808">Transferase</keyword>
<dbReference type="SUPFAM" id="SSF48576">
    <property type="entry name" value="Terpenoid synthases"/>
    <property type="match status" value="1"/>
</dbReference>
<dbReference type="InterPro" id="IPR002060">
    <property type="entry name" value="Squ/phyt_synthse"/>
</dbReference>
<dbReference type="EMBL" id="UOEH01000627">
    <property type="protein sequence ID" value="VAW07992.1"/>
    <property type="molecule type" value="Genomic_DNA"/>
</dbReference>
<dbReference type="SFLD" id="SFLDG01018">
    <property type="entry name" value="Squalene/Phytoene_Synthase_Lik"/>
    <property type="match status" value="1"/>
</dbReference>
<name>A0A3B0T0K7_9ZZZZ</name>
<dbReference type="InterPro" id="IPR019845">
    <property type="entry name" value="Squalene/phytoene_synthase_CS"/>
</dbReference>
<dbReference type="InterPro" id="IPR033904">
    <property type="entry name" value="Trans_IPPS_HH"/>
</dbReference>
<protein>
    <submittedName>
        <fullName evidence="2">Phytoene synthase</fullName>
        <ecNumber evidence="2">2.5.1.32</ecNumber>
    </submittedName>
</protein>
<accession>A0A3B0T0K7</accession>